<keyword evidence="2" id="KW-0812">Transmembrane</keyword>
<gene>
    <name evidence="3" type="ORF">AKJ09_01249</name>
</gene>
<dbReference type="AlphaFoldDB" id="A0A0K1PM33"/>
<evidence type="ECO:0000256" key="2">
    <source>
        <dbReference type="SAM" id="Phobius"/>
    </source>
</evidence>
<dbReference type="KEGG" id="llu:AKJ09_01249"/>
<feature type="compositionally biased region" description="Acidic residues" evidence="1">
    <location>
        <begin position="38"/>
        <end position="50"/>
    </location>
</feature>
<keyword evidence="2" id="KW-1133">Transmembrane helix</keyword>
<feature type="transmembrane region" description="Helical" evidence="2">
    <location>
        <begin position="92"/>
        <end position="113"/>
    </location>
</feature>
<keyword evidence="4" id="KW-1185">Reference proteome</keyword>
<feature type="compositionally biased region" description="Pro residues" evidence="1">
    <location>
        <begin position="24"/>
        <end position="34"/>
    </location>
</feature>
<feature type="compositionally biased region" description="Low complexity" evidence="1">
    <location>
        <begin position="127"/>
        <end position="140"/>
    </location>
</feature>
<reference evidence="3 4" key="1">
    <citation type="submission" date="2015-08" db="EMBL/GenBank/DDBJ databases">
        <authorList>
            <person name="Babu N.S."/>
            <person name="Beckwith C.J."/>
            <person name="Beseler K.G."/>
            <person name="Brison A."/>
            <person name="Carone J.V."/>
            <person name="Caskin T.P."/>
            <person name="Diamond M."/>
            <person name="Durham M.E."/>
            <person name="Foxe J.M."/>
            <person name="Go M."/>
            <person name="Henderson B.A."/>
            <person name="Jones I.B."/>
            <person name="McGettigan J.A."/>
            <person name="Micheletti S.J."/>
            <person name="Nasrallah M.E."/>
            <person name="Ortiz D."/>
            <person name="Piller C.R."/>
            <person name="Privatt S.R."/>
            <person name="Schneider S.L."/>
            <person name="Sharp S."/>
            <person name="Smith T.C."/>
            <person name="Stanton J.D."/>
            <person name="Ullery H.E."/>
            <person name="Wilson R.J."/>
            <person name="Serrano M.G."/>
            <person name="Buck G."/>
            <person name="Lee V."/>
            <person name="Wang Y."/>
            <person name="Carvalho R."/>
            <person name="Voegtly L."/>
            <person name="Shi R."/>
            <person name="Duckworth R."/>
            <person name="Johnson A."/>
            <person name="Loviza R."/>
            <person name="Walstead R."/>
            <person name="Shah Z."/>
            <person name="Kiflezghi M."/>
            <person name="Wade K."/>
            <person name="Ball S.L."/>
            <person name="Bradley K.W."/>
            <person name="Asai D.J."/>
            <person name="Bowman C.A."/>
            <person name="Russell D.A."/>
            <person name="Pope W.H."/>
            <person name="Jacobs-Sera D."/>
            <person name="Hendrix R.W."/>
            <person name="Hatfull G.F."/>
        </authorList>
    </citation>
    <scope>NUCLEOTIDE SEQUENCE [LARGE SCALE GENOMIC DNA]</scope>
    <source>
        <strain evidence="3 4">DSM 27648</strain>
    </source>
</reference>
<feature type="compositionally biased region" description="Low complexity" evidence="1">
    <location>
        <begin position="51"/>
        <end position="85"/>
    </location>
</feature>
<organism evidence="3 4">
    <name type="scientific">Labilithrix luteola</name>
    <dbReference type="NCBI Taxonomy" id="1391654"/>
    <lineage>
        <taxon>Bacteria</taxon>
        <taxon>Pseudomonadati</taxon>
        <taxon>Myxococcota</taxon>
        <taxon>Polyangia</taxon>
        <taxon>Polyangiales</taxon>
        <taxon>Labilitrichaceae</taxon>
        <taxon>Labilithrix</taxon>
    </lineage>
</organism>
<protein>
    <submittedName>
        <fullName evidence="3">Uncharacterized protein</fullName>
    </submittedName>
</protein>
<evidence type="ECO:0000256" key="1">
    <source>
        <dbReference type="SAM" id="MobiDB-lite"/>
    </source>
</evidence>
<name>A0A0K1PM33_9BACT</name>
<accession>A0A0K1PM33</accession>
<feature type="region of interest" description="Disordered" evidence="1">
    <location>
        <begin position="115"/>
        <end position="147"/>
    </location>
</feature>
<dbReference type="EMBL" id="CP012333">
    <property type="protein sequence ID" value="AKU94585.1"/>
    <property type="molecule type" value="Genomic_DNA"/>
</dbReference>
<dbReference type="STRING" id="1391654.AKJ09_01249"/>
<proteinExistence type="predicted"/>
<dbReference type="Proteomes" id="UP000064967">
    <property type="component" value="Chromosome"/>
</dbReference>
<sequence length="147" mass="15307">MEYGRARAGLIEGEDEFDGERAEPSPPPSSPARPSPDEVLDETDDEEAEAYTDAPSTLRSPAPSRSPLLASSSAPSSSSPSPPVSLARHLKALAPIFGIGAGVLAAVVSLAGMPRPRCVCRSRSGRRSSSSSRTSCARGSEASRRRS</sequence>
<keyword evidence="2" id="KW-0472">Membrane</keyword>
<evidence type="ECO:0000313" key="3">
    <source>
        <dbReference type="EMBL" id="AKU94585.1"/>
    </source>
</evidence>
<feature type="region of interest" description="Disordered" evidence="1">
    <location>
        <begin position="1"/>
        <end position="85"/>
    </location>
</feature>
<evidence type="ECO:0000313" key="4">
    <source>
        <dbReference type="Proteomes" id="UP000064967"/>
    </source>
</evidence>